<dbReference type="STRING" id="497964.CfE428DRAFT_5071"/>
<reference evidence="6 7" key="1">
    <citation type="journal article" date="2011" name="J. Bacteriol.">
        <title>Genome sequence of Chthoniobacter flavus Ellin428, an aerobic heterotrophic soil bacterium.</title>
        <authorList>
            <person name="Kant R."/>
            <person name="van Passel M.W."/>
            <person name="Palva A."/>
            <person name="Lucas S."/>
            <person name="Lapidus A."/>
            <person name="Glavina Del Rio T."/>
            <person name="Dalin E."/>
            <person name="Tice H."/>
            <person name="Bruce D."/>
            <person name="Goodwin L."/>
            <person name="Pitluck S."/>
            <person name="Larimer F.W."/>
            <person name="Land M.L."/>
            <person name="Hauser L."/>
            <person name="Sangwan P."/>
            <person name="de Vos W.M."/>
            <person name="Janssen P.H."/>
            <person name="Smidt H."/>
        </authorList>
    </citation>
    <scope>NUCLEOTIDE SEQUENCE [LARGE SCALE GENOMIC DNA]</scope>
    <source>
        <strain evidence="6 7">Ellin428</strain>
    </source>
</reference>
<feature type="domain" description="HTH luxR-type" evidence="4">
    <location>
        <begin position="138"/>
        <end position="203"/>
    </location>
</feature>
<dbReference type="Pfam" id="PF00072">
    <property type="entry name" value="Response_reg"/>
    <property type="match status" value="1"/>
</dbReference>
<dbReference type="PANTHER" id="PTHR43214">
    <property type="entry name" value="TWO-COMPONENT RESPONSE REGULATOR"/>
    <property type="match status" value="1"/>
</dbReference>
<proteinExistence type="predicted"/>
<dbReference type="GO" id="GO:0000160">
    <property type="term" value="P:phosphorelay signal transduction system"/>
    <property type="evidence" value="ECO:0007669"/>
    <property type="project" value="InterPro"/>
</dbReference>
<dbReference type="EMBL" id="ABVL01000020">
    <property type="protein sequence ID" value="EDY17385.1"/>
    <property type="molecule type" value="Genomic_DNA"/>
</dbReference>
<dbReference type="PANTHER" id="PTHR43214:SF43">
    <property type="entry name" value="TWO-COMPONENT RESPONSE REGULATOR"/>
    <property type="match status" value="1"/>
</dbReference>
<name>B4D831_9BACT</name>
<dbReference type="Proteomes" id="UP000005824">
    <property type="component" value="Unassembled WGS sequence"/>
</dbReference>
<dbReference type="InterPro" id="IPR039420">
    <property type="entry name" value="WalR-like"/>
</dbReference>
<dbReference type="RefSeq" id="WP_006982392.1">
    <property type="nucleotide sequence ID" value="NZ_ABVL01000020.1"/>
</dbReference>
<dbReference type="PROSITE" id="PS50043">
    <property type="entry name" value="HTH_LUXR_2"/>
    <property type="match status" value="1"/>
</dbReference>
<dbReference type="CDD" id="cd17535">
    <property type="entry name" value="REC_NarL-like"/>
    <property type="match status" value="1"/>
</dbReference>
<keyword evidence="2" id="KW-0238">DNA-binding</keyword>
<evidence type="ECO:0000259" key="5">
    <source>
        <dbReference type="PROSITE" id="PS50110"/>
    </source>
</evidence>
<evidence type="ECO:0000256" key="3">
    <source>
        <dbReference type="PROSITE-ProRule" id="PRU00169"/>
    </source>
</evidence>
<dbReference type="InterPro" id="IPR001789">
    <property type="entry name" value="Sig_transdc_resp-reg_receiver"/>
</dbReference>
<dbReference type="SMART" id="SM00421">
    <property type="entry name" value="HTH_LUXR"/>
    <property type="match status" value="1"/>
</dbReference>
<keyword evidence="7" id="KW-1185">Reference proteome</keyword>
<sequence length="209" mass="22873">MKRKIRVLIVDDHAMMRLGLVEAIAGERDLTLVGEAANGTQCLEQYRKHQPDVVTMDFRLPGADGAESTAHLRTEFPDARVVVLSVFEGEEDIWRAVEAGAMGYVSKSAEVEEVLEAIRCVVGGETYFPAPIASKLASRRTRDALTPREHQVLHHIVAGLSNKEIAAALHMSEATVKLHISNTLAKLHVADRTQAAIVAVQRGIIHLDT</sequence>
<dbReference type="FunCoup" id="B4D831">
    <property type="interactions" value="421"/>
</dbReference>
<dbReference type="InterPro" id="IPR016032">
    <property type="entry name" value="Sig_transdc_resp-reg_C-effctor"/>
</dbReference>
<evidence type="ECO:0000313" key="7">
    <source>
        <dbReference type="Proteomes" id="UP000005824"/>
    </source>
</evidence>
<dbReference type="CDD" id="cd06170">
    <property type="entry name" value="LuxR_C_like"/>
    <property type="match status" value="1"/>
</dbReference>
<dbReference type="SUPFAM" id="SSF46894">
    <property type="entry name" value="C-terminal effector domain of the bipartite response regulators"/>
    <property type="match status" value="1"/>
</dbReference>
<keyword evidence="1 3" id="KW-0597">Phosphoprotein</keyword>
<dbReference type="PRINTS" id="PR00038">
    <property type="entry name" value="HTHLUXR"/>
</dbReference>
<dbReference type="InterPro" id="IPR000792">
    <property type="entry name" value="Tscrpt_reg_LuxR_C"/>
</dbReference>
<dbReference type="SMART" id="SM00448">
    <property type="entry name" value="REC"/>
    <property type="match status" value="1"/>
</dbReference>
<dbReference type="GO" id="GO:0003677">
    <property type="term" value="F:DNA binding"/>
    <property type="evidence" value="ECO:0007669"/>
    <property type="project" value="UniProtKB-KW"/>
</dbReference>
<feature type="modified residue" description="4-aspartylphosphate" evidence="3">
    <location>
        <position position="57"/>
    </location>
</feature>
<evidence type="ECO:0000313" key="6">
    <source>
        <dbReference type="EMBL" id="EDY17385.1"/>
    </source>
</evidence>
<dbReference type="GO" id="GO:0006355">
    <property type="term" value="P:regulation of DNA-templated transcription"/>
    <property type="evidence" value="ECO:0007669"/>
    <property type="project" value="InterPro"/>
</dbReference>
<dbReference type="SUPFAM" id="SSF52172">
    <property type="entry name" value="CheY-like"/>
    <property type="match status" value="1"/>
</dbReference>
<comment type="caution">
    <text evidence="6">The sequence shown here is derived from an EMBL/GenBank/DDBJ whole genome shotgun (WGS) entry which is preliminary data.</text>
</comment>
<accession>B4D831</accession>
<evidence type="ECO:0000259" key="4">
    <source>
        <dbReference type="PROSITE" id="PS50043"/>
    </source>
</evidence>
<organism evidence="6 7">
    <name type="scientific">Chthoniobacter flavus Ellin428</name>
    <dbReference type="NCBI Taxonomy" id="497964"/>
    <lineage>
        <taxon>Bacteria</taxon>
        <taxon>Pseudomonadati</taxon>
        <taxon>Verrucomicrobiota</taxon>
        <taxon>Spartobacteria</taxon>
        <taxon>Chthoniobacterales</taxon>
        <taxon>Chthoniobacteraceae</taxon>
        <taxon>Chthoniobacter</taxon>
    </lineage>
</organism>
<gene>
    <name evidence="6" type="ORF">CfE428DRAFT_5071</name>
</gene>
<evidence type="ECO:0000256" key="1">
    <source>
        <dbReference type="ARBA" id="ARBA00022553"/>
    </source>
</evidence>
<dbReference type="eggNOG" id="COG2197">
    <property type="taxonomic scope" value="Bacteria"/>
</dbReference>
<dbReference type="PROSITE" id="PS50110">
    <property type="entry name" value="RESPONSE_REGULATORY"/>
    <property type="match status" value="1"/>
</dbReference>
<evidence type="ECO:0000256" key="2">
    <source>
        <dbReference type="ARBA" id="ARBA00023125"/>
    </source>
</evidence>
<dbReference type="InterPro" id="IPR011006">
    <property type="entry name" value="CheY-like_superfamily"/>
</dbReference>
<dbReference type="Pfam" id="PF00196">
    <property type="entry name" value="GerE"/>
    <property type="match status" value="1"/>
</dbReference>
<dbReference type="InParanoid" id="B4D831"/>
<dbReference type="PROSITE" id="PS00622">
    <property type="entry name" value="HTH_LUXR_1"/>
    <property type="match status" value="1"/>
</dbReference>
<dbReference type="InterPro" id="IPR058245">
    <property type="entry name" value="NreC/VraR/RcsB-like_REC"/>
</dbReference>
<dbReference type="Gene3D" id="3.40.50.2300">
    <property type="match status" value="1"/>
</dbReference>
<dbReference type="AlphaFoldDB" id="B4D831"/>
<feature type="domain" description="Response regulatory" evidence="5">
    <location>
        <begin position="6"/>
        <end position="122"/>
    </location>
</feature>
<protein>
    <submittedName>
        <fullName evidence="6">Two component transcriptional regulator, LuxR family</fullName>
    </submittedName>
</protein>